<feature type="region of interest" description="Disordered" evidence="1">
    <location>
        <begin position="285"/>
        <end position="318"/>
    </location>
</feature>
<dbReference type="GeneID" id="54283706"/>
<evidence type="ECO:0000256" key="1">
    <source>
        <dbReference type="SAM" id="MobiDB-lite"/>
    </source>
</evidence>
<feature type="compositionally biased region" description="Polar residues" evidence="1">
    <location>
        <begin position="287"/>
        <end position="297"/>
    </location>
</feature>
<feature type="compositionally biased region" description="Basic and acidic residues" evidence="1">
    <location>
        <begin position="412"/>
        <end position="425"/>
    </location>
</feature>
<feature type="compositionally biased region" description="Polar residues" evidence="1">
    <location>
        <begin position="187"/>
        <end position="207"/>
    </location>
</feature>
<dbReference type="AlphaFoldDB" id="A0A6A5X6K9"/>
<feature type="compositionally biased region" description="Polar residues" evidence="1">
    <location>
        <begin position="390"/>
        <end position="406"/>
    </location>
</feature>
<evidence type="ECO:0000313" key="2">
    <source>
        <dbReference type="EMBL" id="KAF2008603.1"/>
    </source>
</evidence>
<sequence>MFLSHAHRVSLASRLQFSNMPGPIWNQTPAHWGNIDENGESILEEYILGYPSKQEQENRRRRPASTTEPVGCRGCHKIFRTQRELAKHFRSTLCGHYRSANISSTPRGSKTISHQSDHQKPVFDWQCRRCGSRLHSHSAALHHIAQKCRKSCNECKASGRADSCRARSKSGPCDRCVRYRIECSKQTAPVESSSPVMARQPSTISRSSEAKTSKKRKAVDQPQLGRNQQESKRIRESISSGESSRKAATLPQAPNSTVPQKPRIVDQAGLLENMGPSRRVEPEHYNRQVQAHDSTPPSFYLNPVHKEPPSASTPVTNSSVHKTPIEANIMSPYGAIPDKFKMPSTMNTPEPSPNQYAFPGPSTALPVIYFPVYPWHVAPQQPPVQDRQDSSVQTSGEKGADTSVNGAANMPHELRNEHSIDHSEFPDFTPEDLGIEHLFSGQP</sequence>
<name>A0A6A5X6K9_9PLEO</name>
<dbReference type="EMBL" id="ML978082">
    <property type="protein sequence ID" value="KAF2008603.1"/>
    <property type="molecule type" value="Genomic_DNA"/>
</dbReference>
<organism evidence="2 3">
    <name type="scientific">Aaosphaeria arxii CBS 175.79</name>
    <dbReference type="NCBI Taxonomy" id="1450172"/>
    <lineage>
        <taxon>Eukaryota</taxon>
        <taxon>Fungi</taxon>
        <taxon>Dikarya</taxon>
        <taxon>Ascomycota</taxon>
        <taxon>Pezizomycotina</taxon>
        <taxon>Dothideomycetes</taxon>
        <taxon>Pleosporomycetidae</taxon>
        <taxon>Pleosporales</taxon>
        <taxon>Pleosporales incertae sedis</taxon>
        <taxon>Aaosphaeria</taxon>
    </lineage>
</organism>
<evidence type="ECO:0000313" key="3">
    <source>
        <dbReference type="Proteomes" id="UP000799778"/>
    </source>
</evidence>
<reference evidence="2" key="1">
    <citation type="journal article" date="2020" name="Stud. Mycol.">
        <title>101 Dothideomycetes genomes: a test case for predicting lifestyles and emergence of pathogens.</title>
        <authorList>
            <person name="Haridas S."/>
            <person name="Albert R."/>
            <person name="Binder M."/>
            <person name="Bloem J."/>
            <person name="Labutti K."/>
            <person name="Salamov A."/>
            <person name="Andreopoulos B."/>
            <person name="Baker S."/>
            <person name="Barry K."/>
            <person name="Bills G."/>
            <person name="Bluhm B."/>
            <person name="Cannon C."/>
            <person name="Castanera R."/>
            <person name="Culley D."/>
            <person name="Daum C."/>
            <person name="Ezra D."/>
            <person name="Gonzalez J."/>
            <person name="Henrissat B."/>
            <person name="Kuo A."/>
            <person name="Liang C."/>
            <person name="Lipzen A."/>
            <person name="Lutzoni F."/>
            <person name="Magnuson J."/>
            <person name="Mondo S."/>
            <person name="Nolan M."/>
            <person name="Ohm R."/>
            <person name="Pangilinan J."/>
            <person name="Park H.-J."/>
            <person name="Ramirez L."/>
            <person name="Alfaro M."/>
            <person name="Sun H."/>
            <person name="Tritt A."/>
            <person name="Yoshinaga Y."/>
            <person name="Zwiers L.-H."/>
            <person name="Turgeon B."/>
            <person name="Goodwin S."/>
            <person name="Spatafora J."/>
            <person name="Crous P."/>
            <person name="Grigoriev I."/>
        </authorList>
    </citation>
    <scope>NUCLEOTIDE SEQUENCE</scope>
    <source>
        <strain evidence="2">CBS 175.79</strain>
    </source>
</reference>
<feature type="region of interest" description="Disordered" evidence="1">
    <location>
        <begin position="187"/>
        <end position="264"/>
    </location>
</feature>
<proteinExistence type="predicted"/>
<keyword evidence="3" id="KW-1185">Reference proteome</keyword>
<protein>
    <submittedName>
        <fullName evidence="2">Uncharacterized protein</fullName>
    </submittedName>
</protein>
<feature type="region of interest" description="Disordered" evidence="1">
    <location>
        <begin position="380"/>
        <end position="443"/>
    </location>
</feature>
<accession>A0A6A5X6K9</accession>
<gene>
    <name evidence="2" type="ORF">BU24DRAFT_415659</name>
</gene>
<dbReference type="Proteomes" id="UP000799778">
    <property type="component" value="Unassembled WGS sequence"/>
</dbReference>
<dbReference type="RefSeq" id="XP_033376942.1">
    <property type="nucleotide sequence ID" value="XM_033526309.1"/>
</dbReference>